<dbReference type="AlphaFoldDB" id="A0A517PEZ3"/>
<proteinExistence type="predicted"/>
<accession>A0A517PEZ3</accession>
<name>A0A517PEZ3_9PLAN</name>
<evidence type="ECO:0000313" key="2">
    <source>
        <dbReference type="Proteomes" id="UP000318741"/>
    </source>
</evidence>
<gene>
    <name evidence="1" type="ORF">CA12_40760</name>
</gene>
<dbReference type="OrthoDB" id="274223at2"/>
<evidence type="ECO:0000313" key="1">
    <source>
        <dbReference type="EMBL" id="QDT17938.1"/>
    </source>
</evidence>
<dbReference type="KEGG" id="acaf:CA12_40760"/>
<sequence length="328" mass="36115">MAITEAPFSREQELQDWVYENATVFFGDCLLIPGFRITTPSGKHGVPDGFAFNFQSRTWWILECELLGHGVWPHIAEQITRFVVAGRNAGTLRQLRDKLFEAVEEGGRQVEVASALGAAPTRLFQKLELFIESVAPSIAICIDEVNQDLEDFCDALDVPTEIYRVKKFLVNGSAEYYSPDKNAPVVATTPEESSGTGVFDAVEQLGGGEMISRKLKCYALEDGRVVKVQQSKLHERQQVYWYGISPASYVAAKGVGCADFVFIMGDDGFVDVPLAVVDRYIETAYVTNNADGAVRHHHVHISPPPGVTLKGYGNAADVDVSDAFSTWN</sequence>
<reference evidence="1 2" key="1">
    <citation type="submission" date="2019-02" db="EMBL/GenBank/DDBJ databases">
        <title>Deep-cultivation of Planctomycetes and their phenomic and genomic characterization uncovers novel biology.</title>
        <authorList>
            <person name="Wiegand S."/>
            <person name="Jogler M."/>
            <person name="Boedeker C."/>
            <person name="Pinto D."/>
            <person name="Vollmers J."/>
            <person name="Rivas-Marin E."/>
            <person name="Kohn T."/>
            <person name="Peeters S.H."/>
            <person name="Heuer A."/>
            <person name="Rast P."/>
            <person name="Oberbeckmann S."/>
            <person name="Bunk B."/>
            <person name="Jeske O."/>
            <person name="Meyerdierks A."/>
            <person name="Storesund J.E."/>
            <person name="Kallscheuer N."/>
            <person name="Luecker S."/>
            <person name="Lage O.M."/>
            <person name="Pohl T."/>
            <person name="Merkel B.J."/>
            <person name="Hornburger P."/>
            <person name="Mueller R.-W."/>
            <person name="Bruemmer F."/>
            <person name="Labrenz M."/>
            <person name="Spormann A.M."/>
            <person name="Op den Camp H."/>
            <person name="Overmann J."/>
            <person name="Amann R."/>
            <person name="Jetten M.S.M."/>
            <person name="Mascher T."/>
            <person name="Medema M.H."/>
            <person name="Devos D.P."/>
            <person name="Kaster A.-K."/>
            <person name="Ovreas L."/>
            <person name="Rohde M."/>
            <person name="Galperin M.Y."/>
            <person name="Jogler C."/>
        </authorList>
    </citation>
    <scope>NUCLEOTIDE SEQUENCE [LARGE SCALE GENOMIC DNA]</scope>
    <source>
        <strain evidence="1 2">CA12</strain>
    </source>
</reference>
<dbReference type="Proteomes" id="UP000318741">
    <property type="component" value="Chromosome"/>
</dbReference>
<protein>
    <submittedName>
        <fullName evidence="1">Uncharacterized protein</fullName>
    </submittedName>
</protein>
<organism evidence="1 2">
    <name type="scientific">Alienimonas californiensis</name>
    <dbReference type="NCBI Taxonomy" id="2527989"/>
    <lineage>
        <taxon>Bacteria</taxon>
        <taxon>Pseudomonadati</taxon>
        <taxon>Planctomycetota</taxon>
        <taxon>Planctomycetia</taxon>
        <taxon>Planctomycetales</taxon>
        <taxon>Planctomycetaceae</taxon>
        <taxon>Alienimonas</taxon>
    </lineage>
</organism>
<dbReference type="EMBL" id="CP036265">
    <property type="protein sequence ID" value="QDT17938.1"/>
    <property type="molecule type" value="Genomic_DNA"/>
</dbReference>
<dbReference type="RefSeq" id="WP_145360930.1">
    <property type="nucleotide sequence ID" value="NZ_CP036265.1"/>
</dbReference>
<keyword evidence="2" id="KW-1185">Reference proteome</keyword>